<proteinExistence type="predicted"/>
<evidence type="ECO:0000313" key="3">
    <source>
        <dbReference type="Proteomes" id="UP000036681"/>
    </source>
</evidence>
<dbReference type="InterPro" id="IPR045851">
    <property type="entry name" value="AMP-bd_C_sf"/>
</dbReference>
<dbReference type="AlphaFoldDB" id="A0A0M3HKA6"/>
<dbReference type="PANTHER" id="PTHR45527:SF1">
    <property type="entry name" value="FATTY ACID SYNTHASE"/>
    <property type="match status" value="1"/>
</dbReference>
<dbReference type="InterPro" id="IPR000873">
    <property type="entry name" value="AMP-dep_synth/lig_dom"/>
</dbReference>
<dbReference type="Proteomes" id="UP000036681">
    <property type="component" value="Unplaced"/>
</dbReference>
<dbReference type="GO" id="GO:0043041">
    <property type="term" value="P:amino acid activation for nonribosomal peptide biosynthetic process"/>
    <property type="evidence" value="ECO:0007669"/>
    <property type="project" value="TreeGrafter"/>
</dbReference>
<dbReference type="Gene3D" id="3.30.300.30">
    <property type="match status" value="1"/>
</dbReference>
<dbReference type="PROSITE" id="PS00455">
    <property type="entry name" value="AMP_BINDING"/>
    <property type="match status" value="1"/>
</dbReference>
<protein>
    <submittedName>
        <fullName evidence="4">AMP-binding domain-containing protein</fullName>
    </submittedName>
</protein>
<evidence type="ECO:0000259" key="2">
    <source>
        <dbReference type="Pfam" id="PF13193"/>
    </source>
</evidence>
<sequence>CVDWPKQKIYSILKSLPYPSIITSGDFLDNEDLQMECLYINITKLFDRSRSYSLKLMRKSLLLNDLAYITYTSGSTGPPKGVCTELLGLNNLAANYTKSLAMNRWNSVYQVVNHSFDIFFADLLEAFMNGATLVLANEKIPNAKEMMDITHAYIMPAYLSTLDENAMKMLQKLNAINFGGDHIEAAFLSRGITSGLNLYQQYGLTEVSVYSTLHKIKSLDSKNCIGKSLNNVNFTIRVSNDYCALGRRGICYISGIGLSRGYINDEKLTASKYMANHRLLKEETILSYDRRYFITGDLTEMNQNGQLKFYGRADNQIKIRGHIVDVADVEAILCTLPMIESCVITTQTLKQSFVLIAHIIVRKKFQTLANSQIRNSIIEILTQKIPSFMIPSYFYFIDKFPLNSNGKIDREQLQKIDHHSIQRSAMIHDQYPPILNELETNICRIFSDILEISSI</sequence>
<accession>A0A0M3HKA6</accession>
<feature type="domain" description="AMP-binding enzyme C-terminal" evidence="2">
    <location>
        <begin position="329"/>
        <end position="407"/>
    </location>
</feature>
<dbReference type="GO" id="GO:0031177">
    <property type="term" value="F:phosphopantetheine binding"/>
    <property type="evidence" value="ECO:0007669"/>
    <property type="project" value="TreeGrafter"/>
</dbReference>
<dbReference type="SUPFAM" id="SSF56801">
    <property type="entry name" value="Acetyl-CoA synthetase-like"/>
    <property type="match status" value="1"/>
</dbReference>
<organism evidence="3 4">
    <name type="scientific">Ascaris lumbricoides</name>
    <name type="common">Giant roundworm</name>
    <dbReference type="NCBI Taxonomy" id="6252"/>
    <lineage>
        <taxon>Eukaryota</taxon>
        <taxon>Metazoa</taxon>
        <taxon>Ecdysozoa</taxon>
        <taxon>Nematoda</taxon>
        <taxon>Chromadorea</taxon>
        <taxon>Rhabditida</taxon>
        <taxon>Spirurina</taxon>
        <taxon>Ascaridomorpha</taxon>
        <taxon>Ascaridoidea</taxon>
        <taxon>Ascarididae</taxon>
        <taxon>Ascaris</taxon>
    </lineage>
</organism>
<dbReference type="Pfam" id="PF13193">
    <property type="entry name" value="AMP-binding_C"/>
    <property type="match status" value="1"/>
</dbReference>
<keyword evidence="3" id="KW-1185">Reference proteome</keyword>
<dbReference type="PANTHER" id="PTHR45527">
    <property type="entry name" value="NONRIBOSOMAL PEPTIDE SYNTHETASE"/>
    <property type="match status" value="1"/>
</dbReference>
<name>A0A0M3HKA6_ASCLU</name>
<dbReference type="Gene3D" id="3.40.50.12780">
    <property type="entry name" value="N-terminal domain of ligase-like"/>
    <property type="match status" value="1"/>
</dbReference>
<dbReference type="GO" id="GO:0005737">
    <property type="term" value="C:cytoplasm"/>
    <property type="evidence" value="ECO:0007669"/>
    <property type="project" value="TreeGrafter"/>
</dbReference>
<dbReference type="Pfam" id="PF00501">
    <property type="entry name" value="AMP-binding"/>
    <property type="match status" value="1"/>
</dbReference>
<dbReference type="InterPro" id="IPR042099">
    <property type="entry name" value="ANL_N_sf"/>
</dbReference>
<reference evidence="4" key="1">
    <citation type="submission" date="2017-02" db="UniProtKB">
        <authorList>
            <consortium name="WormBaseParasite"/>
        </authorList>
    </citation>
    <scope>IDENTIFICATION</scope>
</reference>
<feature type="domain" description="AMP-dependent synthetase/ligase" evidence="1">
    <location>
        <begin position="59"/>
        <end position="262"/>
    </location>
</feature>
<dbReference type="GO" id="GO:0044550">
    <property type="term" value="P:secondary metabolite biosynthetic process"/>
    <property type="evidence" value="ECO:0007669"/>
    <property type="project" value="TreeGrafter"/>
</dbReference>
<dbReference type="InterPro" id="IPR025110">
    <property type="entry name" value="AMP-bd_C"/>
</dbReference>
<evidence type="ECO:0000313" key="4">
    <source>
        <dbReference type="WBParaSite" id="ALUE_0000195101-mRNA-1"/>
    </source>
</evidence>
<dbReference type="InterPro" id="IPR020845">
    <property type="entry name" value="AMP-binding_CS"/>
</dbReference>
<evidence type="ECO:0000259" key="1">
    <source>
        <dbReference type="Pfam" id="PF00501"/>
    </source>
</evidence>
<dbReference type="WBParaSite" id="ALUE_0000195101-mRNA-1">
    <property type="protein sequence ID" value="ALUE_0000195101-mRNA-1"/>
    <property type="gene ID" value="ALUE_0000195101"/>
</dbReference>